<evidence type="ECO:0000313" key="3">
    <source>
        <dbReference type="Proteomes" id="UP000658613"/>
    </source>
</evidence>
<comment type="caution">
    <text evidence="2">The sequence shown here is derived from an EMBL/GenBank/DDBJ whole genome shotgun (WGS) entry which is preliminary data.</text>
</comment>
<reference evidence="2" key="1">
    <citation type="submission" date="2020-11" db="EMBL/GenBank/DDBJ databases">
        <title>Sequencing the genomes of 1000 actinobacteria strains.</title>
        <authorList>
            <person name="Klenk H.-P."/>
        </authorList>
    </citation>
    <scope>NUCLEOTIDE SEQUENCE</scope>
    <source>
        <strain evidence="2">DSM 45632</strain>
    </source>
</reference>
<dbReference type="Gene3D" id="3.30.950.30">
    <property type="entry name" value="Schlafen, AAA domain"/>
    <property type="match status" value="1"/>
</dbReference>
<proteinExistence type="predicted"/>
<gene>
    <name evidence="2" type="ORF">IW254_001607</name>
</gene>
<dbReference type="Proteomes" id="UP000658613">
    <property type="component" value="Unassembled WGS sequence"/>
</dbReference>
<protein>
    <submittedName>
        <fullName evidence="2">HTH transcriptional regulator</fullName>
    </submittedName>
</protein>
<dbReference type="RefSeq" id="WP_196825002.1">
    <property type="nucleotide sequence ID" value="NZ_CP046980.1"/>
</dbReference>
<sequence length="181" mass="19941">MSERELAAIYAALEAISAGATGDSQESECLEFKEDPAVHPNNRNPDAILADVLADEAVCFSNSEGGISYIVVGVSDKKSGAEAFTGTNRRTEWFEKKIFDNTRPSISVEATELTWENTRLVALRVPRGLALYTRRKGQAGKRVGKNCVSLTEEQRRDIVFRRANPDFSAFPSARPMSDIEP</sequence>
<dbReference type="InterPro" id="IPR038461">
    <property type="entry name" value="Schlafen_AlbA_2_dom_sf"/>
</dbReference>
<dbReference type="PANTHER" id="PTHR30595:SF6">
    <property type="entry name" value="SCHLAFEN ALBA-2 DOMAIN-CONTAINING PROTEIN"/>
    <property type="match status" value="1"/>
</dbReference>
<dbReference type="PANTHER" id="PTHR30595">
    <property type="entry name" value="GLPR-RELATED TRANSCRIPTIONAL REPRESSOR"/>
    <property type="match status" value="1"/>
</dbReference>
<keyword evidence="3" id="KW-1185">Reference proteome</keyword>
<dbReference type="EMBL" id="JADOUE010000001">
    <property type="protein sequence ID" value="MBG6122638.1"/>
    <property type="molecule type" value="Genomic_DNA"/>
</dbReference>
<accession>A0A931GS38</accession>
<dbReference type="InterPro" id="IPR007421">
    <property type="entry name" value="Schlafen_AlbA_2_dom"/>
</dbReference>
<evidence type="ECO:0000313" key="2">
    <source>
        <dbReference type="EMBL" id="MBG6122638.1"/>
    </source>
</evidence>
<organism evidence="2 3">
    <name type="scientific">Corynebacterium aquatimens</name>
    <dbReference type="NCBI Taxonomy" id="1190508"/>
    <lineage>
        <taxon>Bacteria</taxon>
        <taxon>Bacillati</taxon>
        <taxon>Actinomycetota</taxon>
        <taxon>Actinomycetes</taxon>
        <taxon>Mycobacteriales</taxon>
        <taxon>Corynebacteriaceae</taxon>
        <taxon>Corynebacterium</taxon>
    </lineage>
</organism>
<evidence type="ECO:0000259" key="1">
    <source>
        <dbReference type="Pfam" id="PF04326"/>
    </source>
</evidence>
<name>A0A931GS38_9CORY</name>
<feature type="domain" description="Schlafen AlbA-2" evidence="1">
    <location>
        <begin position="26"/>
        <end position="149"/>
    </location>
</feature>
<dbReference type="Pfam" id="PF04326">
    <property type="entry name" value="SLFN_AlbA_2"/>
    <property type="match status" value="1"/>
</dbReference>
<dbReference type="AlphaFoldDB" id="A0A931GS38"/>